<dbReference type="InterPro" id="IPR023332">
    <property type="entry name" value="Proteasome_alpha-type"/>
</dbReference>
<comment type="similarity">
    <text evidence="2">Belongs to the peptidase T1A family.</text>
</comment>
<dbReference type="Pfam" id="PF10584">
    <property type="entry name" value="Proteasome_A_N"/>
    <property type="match status" value="1"/>
</dbReference>
<evidence type="ECO:0000256" key="2">
    <source>
        <dbReference type="PROSITE-ProRule" id="PRU00808"/>
    </source>
</evidence>
<dbReference type="PANTHER" id="PTHR11599">
    <property type="entry name" value="PROTEASOME SUBUNIT ALPHA/BETA"/>
    <property type="match status" value="1"/>
</dbReference>
<evidence type="ECO:0000313" key="4">
    <source>
        <dbReference type="EMBL" id="KAG5381273.1"/>
    </source>
</evidence>
<accession>A0ABQ7L3W5</accession>
<dbReference type="PROSITE" id="PS51475">
    <property type="entry name" value="PROTEASOME_ALPHA_2"/>
    <property type="match status" value="1"/>
</dbReference>
<name>A0ABQ7L3W5_BRACM</name>
<dbReference type="SMART" id="SM00948">
    <property type="entry name" value="Proteasome_A_N"/>
    <property type="match status" value="1"/>
</dbReference>
<dbReference type="InterPro" id="IPR029055">
    <property type="entry name" value="Ntn_hydrolases_N"/>
</dbReference>
<dbReference type="Pfam" id="PF00227">
    <property type="entry name" value="Proteasome"/>
    <property type="match status" value="1"/>
</dbReference>
<evidence type="ECO:0000259" key="3">
    <source>
        <dbReference type="PROSITE" id="PS00388"/>
    </source>
</evidence>
<evidence type="ECO:0000313" key="5">
    <source>
        <dbReference type="Proteomes" id="UP000823674"/>
    </source>
</evidence>
<proteinExistence type="inferred from homology"/>
<dbReference type="CDD" id="cd03750">
    <property type="entry name" value="proteasome_alpha_type_2"/>
    <property type="match status" value="1"/>
</dbReference>
<dbReference type="NCBIfam" id="NF003075">
    <property type="entry name" value="PRK03996.1"/>
    <property type="match status" value="1"/>
</dbReference>
<dbReference type="InterPro" id="IPR000426">
    <property type="entry name" value="Proteasome_asu_N"/>
</dbReference>
<keyword evidence="1 2" id="KW-0647">Proteasome</keyword>
<dbReference type="InterPro" id="IPR050115">
    <property type="entry name" value="Proteasome_alpha"/>
</dbReference>
<dbReference type="InterPro" id="IPR001353">
    <property type="entry name" value="Proteasome_sua/b"/>
</dbReference>
<evidence type="ECO:0000256" key="1">
    <source>
        <dbReference type="ARBA" id="ARBA00022942"/>
    </source>
</evidence>
<dbReference type="SUPFAM" id="SSF56235">
    <property type="entry name" value="N-terminal nucleophile aminohydrolases (Ntn hydrolases)"/>
    <property type="match status" value="1"/>
</dbReference>
<sequence>MESDHVMMMRTTATFRTSANSFYKKSKAVNFHYFLRLSLPSSLFDPYIEGFFEVSLRCAMGDSQYSFSLTTFSPSGKLVQIEHALTAVGSGQTSLGIKASNGVVIATEKKLPSILVDEASVQKIQHLTPNIGVVYSGMGPDFRVLVRKSRKQAEQYNRLYKEPIPVTQLVRETATVMQEFTQSGGVRPFGVSLLVAGYDDKGPQLYQVDPSGSYFSWKASAMGKNVSNAKTFLEKRYTEDMELDDAIHTAILTLKEGFEGEISSKNIEIGKIGADKVFRVLTPAEIDDYLAEVEESAAATRRTGKIGNEEEESKMMTGGRNYTRLPIDSQKVSGSVCTPRWFFSRERGVKISPSHHLLICFHKRERNARIFISTATPPAALRVSLDRLIRDRLLSVLSVLVRSASISSLLQFYFSCTRPL</sequence>
<dbReference type="Gene3D" id="3.60.20.10">
    <property type="entry name" value="Glutamine Phosphoribosylpyrophosphate, subunit 1, domain 1"/>
    <property type="match status" value="1"/>
</dbReference>
<comment type="caution">
    <text evidence="4">The sequence shown here is derived from an EMBL/GenBank/DDBJ whole genome shotgun (WGS) entry which is preliminary data.</text>
</comment>
<feature type="domain" description="Proteasome alpha-type subunits" evidence="3">
    <location>
        <begin position="65"/>
        <end position="87"/>
    </location>
</feature>
<dbReference type="EMBL" id="JADBGQ010000009">
    <property type="protein sequence ID" value="KAG5381273.1"/>
    <property type="molecule type" value="Genomic_DNA"/>
</dbReference>
<organism evidence="4 5">
    <name type="scientific">Brassica rapa subsp. trilocularis</name>
    <dbReference type="NCBI Taxonomy" id="1813537"/>
    <lineage>
        <taxon>Eukaryota</taxon>
        <taxon>Viridiplantae</taxon>
        <taxon>Streptophyta</taxon>
        <taxon>Embryophyta</taxon>
        <taxon>Tracheophyta</taxon>
        <taxon>Spermatophyta</taxon>
        <taxon>Magnoliopsida</taxon>
        <taxon>eudicotyledons</taxon>
        <taxon>Gunneridae</taxon>
        <taxon>Pentapetalae</taxon>
        <taxon>rosids</taxon>
        <taxon>malvids</taxon>
        <taxon>Brassicales</taxon>
        <taxon>Brassicaceae</taxon>
        <taxon>Brassiceae</taxon>
        <taxon>Brassica</taxon>
    </lineage>
</organism>
<dbReference type="Proteomes" id="UP000823674">
    <property type="component" value="Chromosome A07"/>
</dbReference>
<protein>
    <recommendedName>
        <fullName evidence="3">Proteasome alpha-type subunits domain-containing protein</fullName>
    </recommendedName>
</protein>
<reference evidence="4 5" key="1">
    <citation type="submission" date="2021-03" db="EMBL/GenBank/DDBJ databases">
        <authorList>
            <person name="King G.J."/>
            <person name="Bancroft I."/>
            <person name="Baten A."/>
            <person name="Bloomfield J."/>
            <person name="Borpatragohain P."/>
            <person name="He Z."/>
            <person name="Irish N."/>
            <person name="Irwin J."/>
            <person name="Liu K."/>
            <person name="Mauleon R.P."/>
            <person name="Moore J."/>
            <person name="Morris R."/>
            <person name="Ostergaard L."/>
            <person name="Wang B."/>
            <person name="Wells R."/>
        </authorList>
    </citation>
    <scope>NUCLEOTIDE SEQUENCE [LARGE SCALE GENOMIC DNA]</scope>
    <source>
        <strain evidence="4">R-o-18</strain>
        <tissue evidence="4">Leaf</tissue>
    </source>
</reference>
<dbReference type="PROSITE" id="PS00388">
    <property type="entry name" value="PROTEASOME_ALPHA_1"/>
    <property type="match status" value="1"/>
</dbReference>
<gene>
    <name evidence="4" type="primary">A07p051330.1_BraROA</name>
    <name evidence="4" type="ORF">IGI04_029115</name>
</gene>
<keyword evidence="5" id="KW-1185">Reference proteome</keyword>